<accession>A0AAD9LXH2</accession>
<dbReference type="GO" id="GO:0009116">
    <property type="term" value="P:nucleoside metabolic process"/>
    <property type="evidence" value="ECO:0007669"/>
    <property type="project" value="InterPro"/>
</dbReference>
<dbReference type="AlphaFoldDB" id="A0AAD9LXH2"/>
<dbReference type="PANTHER" id="PTHR46082">
    <property type="entry name" value="ATP/GTP-BINDING PROTEIN-RELATED"/>
    <property type="match status" value="1"/>
</dbReference>
<name>A0AAD9LXH2_9PEZI</name>
<comment type="caution">
    <text evidence="2">The sequence shown here is derived from an EMBL/GenBank/DDBJ whole genome shotgun (WGS) entry which is preliminary data.</text>
</comment>
<organism evidence="2 3">
    <name type="scientific">Colletotrichum zoysiae</name>
    <dbReference type="NCBI Taxonomy" id="1216348"/>
    <lineage>
        <taxon>Eukaryota</taxon>
        <taxon>Fungi</taxon>
        <taxon>Dikarya</taxon>
        <taxon>Ascomycota</taxon>
        <taxon>Pezizomycotina</taxon>
        <taxon>Sordariomycetes</taxon>
        <taxon>Hypocreomycetidae</taxon>
        <taxon>Glomerellales</taxon>
        <taxon>Glomerellaceae</taxon>
        <taxon>Colletotrichum</taxon>
        <taxon>Colletotrichum graminicola species complex</taxon>
    </lineage>
</organism>
<dbReference type="Gene3D" id="3.40.50.1580">
    <property type="entry name" value="Nucleoside phosphorylase domain"/>
    <property type="match status" value="1"/>
</dbReference>
<dbReference type="GO" id="GO:0003824">
    <property type="term" value="F:catalytic activity"/>
    <property type="evidence" value="ECO:0007669"/>
    <property type="project" value="InterPro"/>
</dbReference>
<evidence type="ECO:0000313" key="2">
    <source>
        <dbReference type="EMBL" id="KAK2024417.1"/>
    </source>
</evidence>
<keyword evidence="3" id="KW-1185">Reference proteome</keyword>
<dbReference type="Proteomes" id="UP001232148">
    <property type="component" value="Unassembled WGS sequence"/>
</dbReference>
<reference evidence="2" key="1">
    <citation type="submission" date="2021-06" db="EMBL/GenBank/DDBJ databases">
        <title>Comparative genomics, transcriptomics and evolutionary studies reveal genomic signatures of adaptation to plant cell wall in hemibiotrophic fungi.</title>
        <authorList>
            <consortium name="DOE Joint Genome Institute"/>
            <person name="Baroncelli R."/>
            <person name="Diaz J.F."/>
            <person name="Benocci T."/>
            <person name="Peng M."/>
            <person name="Battaglia E."/>
            <person name="Haridas S."/>
            <person name="Andreopoulos W."/>
            <person name="Labutti K."/>
            <person name="Pangilinan J."/>
            <person name="Floch G.L."/>
            <person name="Makela M.R."/>
            <person name="Henrissat B."/>
            <person name="Grigoriev I.V."/>
            <person name="Crouch J.A."/>
            <person name="De Vries R.P."/>
            <person name="Sukno S.A."/>
            <person name="Thon M.R."/>
        </authorList>
    </citation>
    <scope>NUCLEOTIDE SEQUENCE</scope>
    <source>
        <strain evidence="2">MAFF235873</strain>
    </source>
</reference>
<dbReference type="PANTHER" id="PTHR46082:SF6">
    <property type="entry name" value="AAA+ ATPASE DOMAIN-CONTAINING PROTEIN-RELATED"/>
    <property type="match status" value="1"/>
</dbReference>
<dbReference type="EMBL" id="MU842966">
    <property type="protein sequence ID" value="KAK2024417.1"/>
    <property type="molecule type" value="Genomic_DNA"/>
</dbReference>
<dbReference type="SUPFAM" id="SSF53167">
    <property type="entry name" value="Purine and uridine phosphorylases"/>
    <property type="match status" value="1"/>
</dbReference>
<dbReference type="InterPro" id="IPR053137">
    <property type="entry name" value="NLR-like"/>
</dbReference>
<feature type="region of interest" description="Disordered" evidence="1">
    <location>
        <begin position="381"/>
        <end position="403"/>
    </location>
</feature>
<protein>
    <submittedName>
        <fullName evidence="2">Pfs domain-containing protein</fullName>
    </submittedName>
</protein>
<evidence type="ECO:0000256" key="1">
    <source>
        <dbReference type="SAM" id="MobiDB-lite"/>
    </source>
</evidence>
<gene>
    <name evidence="2" type="ORF">LX32DRAFT_598827</name>
</gene>
<evidence type="ECO:0000313" key="3">
    <source>
        <dbReference type="Proteomes" id="UP001232148"/>
    </source>
</evidence>
<proteinExistence type="predicted"/>
<dbReference type="InterPro" id="IPR035994">
    <property type="entry name" value="Nucleoside_phosphorylase_sf"/>
</dbReference>
<sequence length="421" mass="46467">MAKHTRPKRRDEFEVAVVCSLPLEHEAAMLAFDEVWAEDEAGDKYGKAPGDWNKYNTGRIGRCNVVLVQSPFLSGAANVAKGLKSSFTGIKLVLLTGICAGVPGVRSQYNREIMLGDVMISNVVVQYSLGEQYANHEFLRKNTLGSTDGRASKDARNPSRLVKTDHAIEEACNLFGLFETDQGRCSLRDDAGEIFSQIRSRTVDGRDQFKYQAPSALEDQLFDPGYVHMHRNGSGCGCEITHACRAARAASCDELQCDTARLVARDRGGGAAEKDQEHGFEIFVGPIGSGNQEIKFAADRDRIARKYGIFAYDTEGAGVWDVRPTIVVKGVCDYADSHNNRKWQTYAAATASSVIKALLNRYSQQVPRTVAQCIEFDRHTPSLERQPPHSRNHHLSDTGSSVASWNSTRGSVLYVNDKRNI</sequence>